<evidence type="ECO:0000256" key="16">
    <source>
        <dbReference type="SAM" id="SignalP"/>
    </source>
</evidence>
<evidence type="ECO:0000256" key="13">
    <source>
        <dbReference type="HAMAP-Rule" id="MF_01398"/>
    </source>
</evidence>
<gene>
    <name evidence="13" type="primary">atpF</name>
    <name evidence="17" type="ORF">OOT00_13990</name>
</gene>
<keyword evidence="3 13" id="KW-0138">CF(0)</keyword>
<keyword evidence="4 13" id="KW-0812">Transmembrane</keyword>
<comment type="function">
    <text evidence="11">Component of the F(0) channel, it forms part of the peripheral stalk, linking F(1) to F(0). The b'-subunit is a diverged and duplicated form of b found in plants and photosynthetic bacteria.</text>
</comment>
<evidence type="ECO:0000256" key="2">
    <source>
        <dbReference type="ARBA" id="ARBA00022448"/>
    </source>
</evidence>
<evidence type="ECO:0000256" key="10">
    <source>
        <dbReference type="ARBA" id="ARBA00025198"/>
    </source>
</evidence>
<dbReference type="RefSeq" id="WP_265426024.1">
    <property type="nucleotide sequence ID" value="NZ_JAPFPW010000021.1"/>
</dbReference>
<dbReference type="InterPro" id="IPR002146">
    <property type="entry name" value="ATP_synth_b/b'su_bac/chlpt"/>
</dbReference>
<evidence type="ECO:0000256" key="5">
    <source>
        <dbReference type="ARBA" id="ARBA00022781"/>
    </source>
</evidence>
<comment type="subcellular location">
    <subcellularLocation>
        <location evidence="13">Cell membrane</location>
        <topology evidence="13">Single-pass membrane protein</topology>
    </subcellularLocation>
    <subcellularLocation>
        <location evidence="12">Endomembrane system</location>
        <topology evidence="12">Single-pass membrane protein</topology>
    </subcellularLocation>
</comment>
<evidence type="ECO:0000256" key="9">
    <source>
        <dbReference type="ARBA" id="ARBA00023310"/>
    </source>
</evidence>
<evidence type="ECO:0000256" key="14">
    <source>
        <dbReference type="RuleBase" id="RU003848"/>
    </source>
</evidence>
<evidence type="ECO:0000256" key="12">
    <source>
        <dbReference type="ARBA" id="ARBA00037847"/>
    </source>
</evidence>
<dbReference type="CDD" id="cd06503">
    <property type="entry name" value="ATP-synt_Fo_b"/>
    <property type="match status" value="1"/>
</dbReference>
<name>A0ABT3NC98_9BACT</name>
<evidence type="ECO:0000256" key="7">
    <source>
        <dbReference type="ARBA" id="ARBA00023065"/>
    </source>
</evidence>
<dbReference type="PANTHER" id="PTHR33445:SF1">
    <property type="entry name" value="ATP SYNTHASE SUBUNIT B"/>
    <property type="match status" value="1"/>
</dbReference>
<keyword evidence="2 13" id="KW-0813">Transport</keyword>
<keyword evidence="13" id="KW-1003">Cell membrane</keyword>
<keyword evidence="16" id="KW-0732">Signal</keyword>
<keyword evidence="6 13" id="KW-1133">Transmembrane helix</keyword>
<accession>A0ABT3NC98</accession>
<evidence type="ECO:0000256" key="6">
    <source>
        <dbReference type="ARBA" id="ARBA00022989"/>
    </source>
</evidence>
<dbReference type="Pfam" id="PF00430">
    <property type="entry name" value="ATP-synt_B"/>
    <property type="match status" value="1"/>
</dbReference>
<comment type="subunit">
    <text evidence="13">F-type ATPases have 2 components, F(1) - the catalytic core - and F(0) - the membrane proton channel. F(1) has five subunits: alpha(3), beta(3), gamma(1), delta(1), epsilon(1). F(0) has three main subunits: a(1), b(2) and c(10-14). The alpha and beta chains form an alternating ring which encloses part of the gamma chain. F(1) is attached to F(0) by a central stalk formed by the gamma and epsilon chains, while a peripheral stalk is formed by the delta and b chains.</text>
</comment>
<dbReference type="Proteomes" id="UP001209681">
    <property type="component" value="Unassembled WGS sequence"/>
</dbReference>
<keyword evidence="15" id="KW-0175">Coiled coil</keyword>
<keyword evidence="7 13" id="KW-0406">Ion transport</keyword>
<keyword evidence="18" id="KW-1185">Reference proteome</keyword>
<evidence type="ECO:0000313" key="17">
    <source>
        <dbReference type="EMBL" id="MCW7755095.1"/>
    </source>
</evidence>
<evidence type="ECO:0000256" key="3">
    <source>
        <dbReference type="ARBA" id="ARBA00022547"/>
    </source>
</evidence>
<dbReference type="HAMAP" id="MF_01398">
    <property type="entry name" value="ATP_synth_b_bprime"/>
    <property type="match status" value="1"/>
</dbReference>
<feature type="coiled-coil region" evidence="15">
    <location>
        <begin position="57"/>
        <end position="105"/>
    </location>
</feature>
<comment type="function">
    <text evidence="10 13">F(1)F(0) ATP synthase produces ATP from ADP in the presence of a proton or sodium gradient. F-type ATPases consist of two structural domains, F(1) containing the extramembraneous catalytic core and F(0) containing the membrane proton channel, linked together by a central stalk and a peripheral stalk. During catalysis, ATP synthesis in the catalytic domain of F(1) is coupled via a rotary mechanism of the central stalk subunits to proton translocation.</text>
</comment>
<comment type="similarity">
    <text evidence="1 13 14">Belongs to the ATPase B chain family.</text>
</comment>
<reference evidence="17 18" key="1">
    <citation type="submission" date="2022-11" db="EMBL/GenBank/DDBJ databases">
        <title>Desulfobotulus tamanensis H1 sp. nov. - anaerobic, alkaliphilic, sulphate reducing bacterium isolated from terrestrial mud volcano.</title>
        <authorList>
            <person name="Frolova A."/>
            <person name="Merkel A.Y."/>
            <person name="Slobodkin A.I."/>
        </authorList>
    </citation>
    <scope>NUCLEOTIDE SEQUENCE [LARGE SCALE GENOMIC DNA]</scope>
    <source>
        <strain evidence="17 18">H1</strain>
    </source>
</reference>
<comment type="caution">
    <text evidence="17">The sequence shown here is derived from an EMBL/GenBank/DDBJ whole genome shotgun (WGS) entry which is preliminary data.</text>
</comment>
<proteinExistence type="inferred from homology"/>
<dbReference type="InterPro" id="IPR028987">
    <property type="entry name" value="ATP_synth_B-like_membr_sf"/>
</dbReference>
<evidence type="ECO:0000256" key="8">
    <source>
        <dbReference type="ARBA" id="ARBA00023136"/>
    </source>
</evidence>
<keyword evidence="8 13" id="KW-0472">Membrane</keyword>
<dbReference type="EMBL" id="JAPFPW010000021">
    <property type="protein sequence ID" value="MCW7755095.1"/>
    <property type="molecule type" value="Genomic_DNA"/>
</dbReference>
<evidence type="ECO:0000313" key="18">
    <source>
        <dbReference type="Proteomes" id="UP001209681"/>
    </source>
</evidence>
<organism evidence="17 18">
    <name type="scientific">Desulfobotulus pelophilus</name>
    <dbReference type="NCBI Taxonomy" id="2823377"/>
    <lineage>
        <taxon>Bacteria</taxon>
        <taxon>Pseudomonadati</taxon>
        <taxon>Thermodesulfobacteriota</taxon>
        <taxon>Desulfobacteria</taxon>
        <taxon>Desulfobacterales</taxon>
        <taxon>Desulfobacteraceae</taxon>
        <taxon>Desulfobotulus</taxon>
    </lineage>
</organism>
<keyword evidence="5 13" id="KW-0375">Hydrogen ion transport</keyword>
<feature type="transmembrane region" description="Helical" evidence="13">
    <location>
        <begin position="34"/>
        <end position="52"/>
    </location>
</feature>
<dbReference type="PANTHER" id="PTHR33445">
    <property type="entry name" value="ATP SYNTHASE SUBUNIT B', CHLOROPLASTIC"/>
    <property type="match status" value="1"/>
</dbReference>
<keyword evidence="9 13" id="KW-0066">ATP synthesis</keyword>
<evidence type="ECO:0000256" key="11">
    <source>
        <dbReference type="ARBA" id="ARBA00025614"/>
    </source>
</evidence>
<dbReference type="InterPro" id="IPR050059">
    <property type="entry name" value="ATP_synthase_B_chain"/>
</dbReference>
<sequence>MKAKRRTLLFTGLFFFMGTGAALAAGGESWSAIDTYRVMNFTALVLILFLLLRKPVAKFLNSRIQGIEVQLAELEERKEAAEKELAEYKLQLEHMDQEAKTILEQYRRQGEAARERILKEAETSVAKMREQASRNIEYEFTRARASLQAEIMEKALDRAESLIQEKIQPEDHERLTHEYLKKVVAS</sequence>
<feature type="signal peptide" evidence="16">
    <location>
        <begin position="1"/>
        <end position="24"/>
    </location>
</feature>
<feature type="chain" id="PRO_5045367713" description="ATP synthase subunit b" evidence="16">
    <location>
        <begin position="25"/>
        <end position="186"/>
    </location>
</feature>
<evidence type="ECO:0000256" key="1">
    <source>
        <dbReference type="ARBA" id="ARBA00005513"/>
    </source>
</evidence>
<protein>
    <recommendedName>
        <fullName evidence="13">ATP synthase subunit b</fullName>
    </recommendedName>
    <alternativeName>
        <fullName evidence="13">ATP synthase F(0) sector subunit b</fullName>
    </alternativeName>
    <alternativeName>
        <fullName evidence="13">ATPase subunit I</fullName>
    </alternativeName>
    <alternativeName>
        <fullName evidence="13">F-type ATPase subunit b</fullName>
        <shortName evidence="13">F-ATPase subunit b</shortName>
    </alternativeName>
</protein>
<dbReference type="SUPFAM" id="SSF81573">
    <property type="entry name" value="F1F0 ATP synthase subunit B, membrane domain"/>
    <property type="match status" value="1"/>
</dbReference>
<evidence type="ECO:0000256" key="4">
    <source>
        <dbReference type="ARBA" id="ARBA00022692"/>
    </source>
</evidence>
<evidence type="ECO:0000256" key="15">
    <source>
        <dbReference type="SAM" id="Coils"/>
    </source>
</evidence>